<dbReference type="OrthoDB" id="6770063at2759"/>
<dbReference type="FunCoup" id="V5FRP6">
    <property type="interactions" value="33"/>
</dbReference>
<evidence type="ECO:0000256" key="3">
    <source>
        <dbReference type="ARBA" id="ARBA00022448"/>
    </source>
</evidence>
<evidence type="ECO:0000256" key="6">
    <source>
        <dbReference type="ARBA" id="ARBA00023136"/>
    </source>
</evidence>
<feature type="domain" description="Major facilitator superfamily (MFS) profile" evidence="9">
    <location>
        <begin position="34"/>
        <end position="532"/>
    </location>
</feature>
<evidence type="ECO:0000313" key="11">
    <source>
        <dbReference type="Proteomes" id="UP000018001"/>
    </source>
</evidence>
<dbReference type="Gene3D" id="1.20.1250.20">
    <property type="entry name" value="MFS general substrate transporter like domains"/>
    <property type="match status" value="1"/>
</dbReference>
<dbReference type="Pfam" id="PF07690">
    <property type="entry name" value="MFS_1"/>
    <property type="match status" value="1"/>
</dbReference>
<comment type="caution">
    <text evidence="10">The sequence shown here is derived from an EMBL/GenBank/DDBJ whole genome shotgun (WGS) entry which is preliminary data.</text>
</comment>
<dbReference type="GO" id="GO:0012505">
    <property type="term" value="C:endomembrane system"/>
    <property type="evidence" value="ECO:0007669"/>
    <property type="project" value="UniProtKB-SubCell"/>
</dbReference>
<dbReference type="SUPFAM" id="SSF103473">
    <property type="entry name" value="MFS general substrate transporter"/>
    <property type="match status" value="1"/>
</dbReference>
<evidence type="ECO:0000256" key="4">
    <source>
        <dbReference type="ARBA" id="ARBA00022692"/>
    </source>
</evidence>
<dbReference type="AlphaFoldDB" id="V5FRP6"/>
<dbReference type="PROSITE" id="PS50850">
    <property type="entry name" value="MFS"/>
    <property type="match status" value="1"/>
</dbReference>
<keyword evidence="3" id="KW-0813">Transport</keyword>
<dbReference type="EMBL" id="BAUL01000023">
    <property type="protein sequence ID" value="GAD92326.1"/>
    <property type="molecule type" value="Genomic_DNA"/>
</dbReference>
<evidence type="ECO:0000256" key="1">
    <source>
        <dbReference type="ARBA" id="ARBA00004127"/>
    </source>
</evidence>
<dbReference type="InParanoid" id="V5FRP6"/>
<dbReference type="PRINTS" id="PR01036">
    <property type="entry name" value="TCRTETB"/>
</dbReference>
<reference evidence="11" key="1">
    <citation type="journal article" date="2014" name="Genome Announc.">
        <title>Draft genome sequence of the formaldehyde-resistant fungus Byssochlamys spectabilis No. 5 (anamorph Paecilomyces variotii No. 5) (NBRC109023).</title>
        <authorList>
            <person name="Oka T."/>
            <person name="Ekino K."/>
            <person name="Fukuda K."/>
            <person name="Nomura Y."/>
        </authorList>
    </citation>
    <scope>NUCLEOTIDE SEQUENCE [LARGE SCALE GENOMIC DNA]</scope>
    <source>
        <strain evidence="11">No. 5 / NBRC 109023</strain>
    </source>
</reference>
<evidence type="ECO:0000256" key="7">
    <source>
        <dbReference type="SAM" id="MobiDB-lite"/>
    </source>
</evidence>
<dbReference type="GO" id="GO:0005886">
    <property type="term" value="C:plasma membrane"/>
    <property type="evidence" value="ECO:0007669"/>
    <property type="project" value="TreeGrafter"/>
</dbReference>
<sequence>MGGPSASPQAGAANNAITFNEQTRYVTRGKIITIFLACASVDLLALMDQTTLAASLAIIGSSLHAGSQTSWISNGYFITSTSFQLLYGRFSDIWSRKFVLLTGLFIFFIGSLASSVSNTAPQLIAFRAITGVGGGGLMTIAQIIVSDVVSLRDRGKYQGILGAVVALANGIGPVIGGALASISEDSWQVEPRWIFRLNMPLTAFTTLCVIFVMPLRPVQGSWKKKLKAIDFLGVILTLSASTLIVLGLTWAGGDYQWKSVHVIVTLVIGGVLWVLFFLWEWKGHPLPLIPLHIFKSRIVNGACLTMFVNGWNFVVQVYYIPTFYQLLYGYSAVKSATLLLPITLIQTFSSTLSGLIVTWTGRYRENLLFGWICWAVGLGLYSTLDSSSSLGKQVGYGVLTGFGVGQTLQPSLVAIQAGVSRKDMAVVTGARNFIRNLGGTIGLAIAGTIINNSLRSAFSTVNFHVSETEVNSIINDPLSFLSEKDGTDQNSAAIRDALIDGYKRGFQAMFWVMAGLAGLAFLIAFFLMPQLTLDRADDKKLKEEAKAELKKEAEDKKTKAEKAEKKDEGEPAPVMNVEEVTEK</sequence>
<dbReference type="InterPro" id="IPR036259">
    <property type="entry name" value="MFS_trans_sf"/>
</dbReference>
<keyword evidence="5 8" id="KW-1133">Transmembrane helix</keyword>
<evidence type="ECO:0000256" key="8">
    <source>
        <dbReference type="SAM" id="Phobius"/>
    </source>
</evidence>
<feature type="compositionally biased region" description="Basic and acidic residues" evidence="7">
    <location>
        <begin position="545"/>
        <end position="569"/>
    </location>
</feature>
<feature type="transmembrane region" description="Helical" evidence="8">
    <location>
        <begin position="123"/>
        <end position="145"/>
    </location>
</feature>
<evidence type="ECO:0000313" key="10">
    <source>
        <dbReference type="EMBL" id="GAD92326.1"/>
    </source>
</evidence>
<dbReference type="Gene3D" id="1.20.1720.10">
    <property type="entry name" value="Multidrug resistance protein D"/>
    <property type="match status" value="1"/>
</dbReference>
<dbReference type="FunFam" id="1.20.1720.10:FF:000013">
    <property type="entry name" value="Related to multidrug resistance proteins"/>
    <property type="match status" value="1"/>
</dbReference>
<feature type="transmembrane region" description="Helical" evidence="8">
    <location>
        <begin position="366"/>
        <end position="384"/>
    </location>
</feature>
<feature type="transmembrane region" description="Helical" evidence="8">
    <location>
        <begin position="508"/>
        <end position="528"/>
    </location>
</feature>
<dbReference type="HOGENOM" id="CLU_000960_22_0_1"/>
<dbReference type="PANTHER" id="PTHR23501">
    <property type="entry name" value="MAJOR FACILITATOR SUPERFAMILY"/>
    <property type="match status" value="1"/>
</dbReference>
<name>V5FRP6_BYSSN</name>
<organism evidence="10 11">
    <name type="scientific">Byssochlamys spectabilis (strain No. 5 / NBRC 109023)</name>
    <name type="common">Paecilomyces variotii</name>
    <dbReference type="NCBI Taxonomy" id="1356009"/>
    <lineage>
        <taxon>Eukaryota</taxon>
        <taxon>Fungi</taxon>
        <taxon>Dikarya</taxon>
        <taxon>Ascomycota</taxon>
        <taxon>Pezizomycotina</taxon>
        <taxon>Eurotiomycetes</taxon>
        <taxon>Eurotiomycetidae</taxon>
        <taxon>Eurotiales</taxon>
        <taxon>Thermoascaceae</taxon>
        <taxon>Paecilomyces</taxon>
    </lineage>
</organism>
<evidence type="ECO:0000259" key="9">
    <source>
        <dbReference type="PROSITE" id="PS50850"/>
    </source>
</evidence>
<dbReference type="InterPro" id="IPR011701">
    <property type="entry name" value="MFS"/>
</dbReference>
<protein>
    <submittedName>
        <fullName evidence="10">MFS drug transporter</fullName>
    </submittedName>
</protein>
<evidence type="ECO:0000256" key="2">
    <source>
        <dbReference type="ARBA" id="ARBA00008335"/>
    </source>
</evidence>
<feature type="transmembrane region" description="Helical" evidence="8">
    <location>
        <begin position="339"/>
        <end position="359"/>
    </location>
</feature>
<dbReference type="PANTHER" id="PTHR23501:SF189">
    <property type="entry name" value="DRUG TRANSPORTER, PUTATIVE (AFU_ORTHOLOGUE AFUA_4G03920)-RELATED"/>
    <property type="match status" value="1"/>
</dbReference>
<feature type="transmembrane region" description="Helical" evidence="8">
    <location>
        <begin position="157"/>
        <end position="182"/>
    </location>
</feature>
<feature type="transmembrane region" description="Helical" evidence="8">
    <location>
        <begin position="194"/>
        <end position="216"/>
    </location>
</feature>
<feature type="transmembrane region" description="Helical" evidence="8">
    <location>
        <begin position="98"/>
        <end position="117"/>
    </location>
</feature>
<proteinExistence type="inferred from homology"/>
<accession>V5FRP6</accession>
<comment type="subcellular location">
    <subcellularLocation>
        <location evidence="1">Endomembrane system</location>
        <topology evidence="1">Multi-pass membrane protein</topology>
    </subcellularLocation>
</comment>
<comment type="similarity">
    <text evidence="2">Belongs to the major facilitator superfamily.</text>
</comment>
<keyword evidence="11" id="KW-1185">Reference proteome</keyword>
<gene>
    <name evidence="10" type="ORF">PVAR5_0917</name>
</gene>
<keyword evidence="4 8" id="KW-0812">Transmembrane</keyword>
<dbReference type="eggNOG" id="KOG0254">
    <property type="taxonomic scope" value="Eukaryota"/>
</dbReference>
<dbReference type="Proteomes" id="UP000018001">
    <property type="component" value="Unassembled WGS sequence"/>
</dbReference>
<feature type="transmembrane region" description="Helical" evidence="8">
    <location>
        <begin position="259"/>
        <end position="278"/>
    </location>
</feature>
<keyword evidence="6 8" id="KW-0472">Membrane</keyword>
<feature type="transmembrane region" description="Helical" evidence="8">
    <location>
        <begin position="298"/>
        <end position="319"/>
    </location>
</feature>
<feature type="transmembrane region" description="Helical" evidence="8">
    <location>
        <begin position="228"/>
        <end position="253"/>
    </location>
</feature>
<dbReference type="GO" id="GO:0046943">
    <property type="term" value="F:carboxylic acid transmembrane transporter activity"/>
    <property type="evidence" value="ECO:0007669"/>
    <property type="project" value="UniProtKB-ARBA"/>
</dbReference>
<feature type="region of interest" description="Disordered" evidence="7">
    <location>
        <begin position="545"/>
        <end position="583"/>
    </location>
</feature>
<dbReference type="InterPro" id="IPR020846">
    <property type="entry name" value="MFS_dom"/>
</dbReference>
<evidence type="ECO:0000256" key="5">
    <source>
        <dbReference type="ARBA" id="ARBA00022989"/>
    </source>
</evidence>